<keyword evidence="1" id="KW-1185">Reference proteome</keyword>
<organism evidence="1 2">
    <name type="scientific">Parastrongyloides trichosuri</name>
    <name type="common">Possum-specific nematode worm</name>
    <dbReference type="NCBI Taxonomy" id="131310"/>
    <lineage>
        <taxon>Eukaryota</taxon>
        <taxon>Metazoa</taxon>
        <taxon>Ecdysozoa</taxon>
        <taxon>Nematoda</taxon>
        <taxon>Chromadorea</taxon>
        <taxon>Rhabditida</taxon>
        <taxon>Tylenchina</taxon>
        <taxon>Panagrolaimomorpha</taxon>
        <taxon>Strongyloidoidea</taxon>
        <taxon>Strongyloididae</taxon>
        <taxon>Parastrongyloides</taxon>
    </lineage>
</organism>
<dbReference type="PANTHER" id="PTHR31389">
    <property type="entry name" value="LD39211P"/>
    <property type="match status" value="1"/>
</dbReference>
<dbReference type="Proteomes" id="UP000038045">
    <property type="component" value="Unplaced"/>
</dbReference>
<accession>A0A0N4ZW27</accession>
<dbReference type="PANTHER" id="PTHR31389:SF4">
    <property type="entry name" value="LD39211P"/>
    <property type="match status" value="1"/>
</dbReference>
<sequence>MFDYILPSQQECIFEDNSYDLQYSLPSNRSVKGIQFPCKYIKYLKYFKLLDKNDFVDLTKHKVPLPKVVTAISENHVNEAGLLLQSFRKHFPGQKMIVYDLGLSAKTIKRLKKMCYVEYRKFQYKKYPKHVSTLNTYSFKILVAAEALRDHGAIFWADASVRFKKTNLTYVYDLLNCNVGKHPYHRIKEQRLIGNGVRQNSYQNIYRSEKCKNCYWHFNYKGFDKGVYNFNVKHCHKFPIMFHVPTFHGILSTVHKDVYDYFPTDTKRYENRSISREYDAAFSLMVKTEDAVNDVLKWAVLCALDKHCIQPVAWFGCKGHFSKDNIFSKKHVCYRFDQSILSLLLHNANNYDFRNYVSEIHNFASIERTGTLQWKYLKDTCIKRH</sequence>
<protein>
    <submittedName>
        <fullName evidence="2">C2H2-type domain-containing protein</fullName>
    </submittedName>
</protein>
<reference evidence="2" key="1">
    <citation type="submission" date="2017-02" db="UniProtKB">
        <authorList>
            <consortium name="WormBaseParasite"/>
        </authorList>
    </citation>
    <scope>IDENTIFICATION</scope>
</reference>
<evidence type="ECO:0000313" key="1">
    <source>
        <dbReference type="Proteomes" id="UP000038045"/>
    </source>
</evidence>
<dbReference type="InterPro" id="IPR012444">
    <property type="entry name" value="DUF1647"/>
</dbReference>
<dbReference type="AlphaFoldDB" id="A0A0N4ZW27"/>
<proteinExistence type="predicted"/>
<dbReference type="Pfam" id="PF07801">
    <property type="entry name" value="DUF1647"/>
    <property type="match status" value="1"/>
</dbReference>
<evidence type="ECO:0000313" key="2">
    <source>
        <dbReference type="WBParaSite" id="PTRK_0001280700.1"/>
    </source>
</evidence>
<dbReference type="WBParaSite" id="PTRK_0001280700.1">
    <property type="protein sequence ID" value="PTRK_0001280700.1"/>
    <property type="gene ID" value="PTRK_0001280700"/>
</dbReference>
<name>A0A0N4ZW27_PARTI</name>